<name>C9ZV76_TRYB9</name>
<gene>
    <name evidence="1" type="ORF">TbgDal_VIII2620</name>
</gene>
<dbReference type="EMBL" id="FN554971">
    <property type="protein sequence ID" value="CBH13314.1"/>
    <property type="molecule type" value="Genomic_DNA"/>
</dbReference>
<dbReference type="GeneID" id="23863438"/>
<dbReference type="AlphaFoldDB" id="C9ZV76"/>
<sequence>MLPYPAAPFRLLCRRINVCVCSSPCVPHRGSLIISDFLLTFVRGMLCALVPQGGSAGWFRCVLKVRMMCDMSVGATLCVRVPGCDSYGFHCVADQNVSSV</sequence>
<reference evidence="2" key="1">
    <citation type="journal article" date="2010" name="PLoS Negl. Trop. Dis.">
        <title>The genome sequence of Trypanosoma brucei gambiense, causative agent of chronic human african trypanosomiasis.</title>
        <authorList>
            <person name="Jackson A.P."/>
            <person name="Sanders M."/>
            <person name="Berry A."/>
            <person name="McQuillan J."/>
            <person name="Aslett M.A."/>
            <person name="Quail M.A."/>
            <person name="Chukualim B."/>
            <person name="Capewell P."/>
            <person name="MacLeod A."/>
            <person name="Melville S.E."/>
            <person name="Gibson W."/>
            <person name="Barry J.D."/>
            <person name="Berriman M."/>
            <person name="Hertz-Fowler C."/>
        </authorList>
    </citation>
    <scope>NUCLEOTIDE SEQUENCE [LARGE SCALE GENOMIC DNA]</scope>
    <source>
        <strain evidence="2">MHOM/CI/86/DAL972</strain>
    </source>
</reference>
<dbReference type="RefSeq" id="XP_011775591.1">
    <property type="nucleotide sequence ID" value="XM_011777289.1"/>
</dbReference>
<accession>C9ZV76</accession>
<organism evidence="1 2">
    <name type="scientific">Trypanosoma brucei gambiense (strain MHOM/CI/86/DAL972)</name>
    <dbReference type="NCBI Taxonomy" id="679716"/>
    <lineage>
        <taxon>Eukaryota</taxon>
        <taxon>Discoba</taxon>
        <taxon>Euglenozoa</taxon>
        <taxon>Kinetoplastea</taxon>
        <taxon>Metakinetoplastina</taxon>
        <taxon>Trypanosomatida</taxon>
        <taxon>Trypanosomatidae</taxon>
        <taxon>Trypanosoma</taxon>
    </lineage>
</organism>
<evidence type="ECO:0000313" key="2">
    <source>
        <dbReference type="Proteomes" id="UP000002316"/>
    </source>
</evidence>
<protein>
    <submittedName>
        <fullName evidence="1">Uncharacterized protein</fullName>
    </submittedName>
</protein>
<evidence type="ECO:0000313" key="1">
    <source>
        <dbReference type="EMBL" id="CBH13314.1"/>
    </source>
</evidence>
<proteinExistence type="predicted"/>
<dbReference type="Proteomes" id="UP000002316">
    <property type="component" value="Chromosome 8"/>
</dbReference>
<dbReference type="KEGG" id="tbg:TbgDal_VIII2620"/>